<dbReference type="InterPro" id="IPR045137">
    <property type="entry name" value="RBM26/27"/>
</dbReference>
<feature type="domain" description="RRM" evidence="4">
    <location>
        <begin position="6"/>
        <end position="78"/>
    </location>
</feature>
<evidence type="ECO:0000313" key="5">
    <source>
        <dbReference type="EMBL" id="KAF2554330.1"/>
    </source>
</evidence>
<accession>A0A8S9HB58</accession>
<dbReference type="PANTHER" id="PTHR14398">
    <property type="entry name" value="RNA RECOGNITION RRM/RNP DOMAIN"/>
    <property type="match status" value="1"/>
</dbReference>
<evidence type="ECO:0000256" key="2">
    <source>
        <dbReference type="PROSITE-ProRule" id="PRU00176"/>
    </source>
</evidence>
<dbReference type="Proteomes" id="UP000712281">
    <property type="component" value="Unassembled WGS sequence"/>
</dbReference>
<sequence length="471" mass="51694">MQKAMRTLFVNGVPHEINRKDLILAHFQKFGKVIDIHIPISSERAFVQFSKREEAESALKAPDAVMGNRFIKLWWANRDSIPDNVLSTGNGASVKGRVMTASGGQNQLPIAAASKSNHVTSTAKGPAFHGCGAPSSAEQPKPVGFASGPKVTPVQQKKADDLERLKETLRKKQEMLEQKREEFRKRLAMLEKQGVKGEEADEPDAKRVKVDTASNSGAAIPSPNTESSADKKKVPIQKPLYSAKISTETPSPDPKHLKQRPYPFTTSLNTPMVNRYKLDNRPTTIKVVPPLPTGFADVAVLKEHFSSYGEISKLELEDNASIDSGKDQDETDKENRAACVTFVKRSAAEKAFANAKCWKENTLQLKWVTRQSNRENNDSNNNNNLSVTGDHLSKKNKCTASVSNDPKPKDEVKASSTEEPENTNVPGDDKTLDERETKESDNGNSKSNSESIEGASEAVAVSETDEEQING</sequence>
<feature type="region of interest" description="Disordered" evidence="3">
    <location>
        <begin position="193"/>
        <end position="268"/>
    </location>
</feature>
<dbReference type="PANTHER" id="PTHR14398:SF0">
    <property type="entry name" value="ZINC FINGER PROTEIN SWM"/>
    <property type="match status" value="1"/>
</dbReference>
<protein>
    <recommendedName>
        <fullName evidence="4">RRM domain-containing protein</fullName>
    </recommendedName>
</protein>
<dbReference type="GO" id="GO:0005634">
    <property type="term" value="C:nucleus"/>
    <property type="evidence" value="ECO:0007669"/>
    <property type="project" value="TreeGrafter"/>
</dbReference>
<dbReference type="InterPro" id="IPR012677">
    <property type="entry name" value="Nucleotide-bd_a/b_plait_sf"/>
</dbReference>
<dbReference type="PROSITE" id="PS50102">
    <property type="entry name" value="RRM"/>
    <property type="match status" value="1"/>
</dbReference>
<dbReference type="InterPro" id="IPR035979">
    <property type="entry name" value="RBD_domain_sf"/>
</dbReference>
<organism evidence="5 6">
    <name type="scientific">Brassica cretica</name>
    <name type="common">Mustard</name>
    <dbReference type="NCBI Taxonomy" id="69181"/>
    <lineage>
        <taxon>Eukaryota</taxon>
        <taxon>Viridiplantae</taxon>
        <taxon>Streptophyta</taxon>
        <taxon>Embryophyta</taxon>
        <taxon>Tracheophyta</taxon>
        <taxon>Spermatophyta</taxon>
        <taxon>Magnoliopsida</taxon>
        <taxon>eudicotyledons</taxon>
        <taxon>Gunneridae</taxon>
        <taxon>Pentapetalae</taxon>
        <taxon>rosids</taxon>
        <taxon>malvids</taxon>
        <taxon>Brassicales</taxon>
        <taxon>Brassicaceae</taxon>
        <taxon>Brassiceae</taxon>
        <taxon>Brassica</taxon>
    </lineage>
</organism>
<feature type="compositionally biased region" description="Polar residues" evidence="3">
    <location>
        <begin position="414"/>
        <end position="425"/>
    </location>
</feature>
<name>A0A8S9HB58_BRACR</name>
<gene>
    <name evidence="5" type="ORF">F2Q68_00036396</name>
</gene>
<evidence type="ECO:0000313" key="6">
    <source>
        <dbReference type="Proteomes" id="UP000712281"/>
    </source>
</evidence>
<dbReference type="EMBL" id="QGKW02001988">
    <property type="protein sequence ID" value="KAF2554330.1"/>
    <property type="molecule type" value="Genomic_DNA"/>
</dbReference>
<proteinExistence type="predicted"/>
<dbReference type="AlphaFoldDB" id="A0A8S9HB58"/>
<feature type="compositionally biased region" description="Polar residues" evidence="3">
    <location>
        <begin position="212"/>
        <end position="227"/>
    </location>
</feature>
<evidence type="ECO:0000259" key="4">
    <source>
        <dbReference type="PROSITE" id="PS50102"/>
    </source>
</evidence>
<feature type="compositionally biased region" description="Polar residues" evidence="3">
    <location>
        <begin position="442"/>
        <end position="451"/>
    </location>
</feature>
<dbReference type="FunFam" id="3.30.70.330:FF:000719">
    <property type="entry name" value="Predicted protein"/>
    <property type="match status" value="1"/>
</dbReference>
<feature type="region of interest" description="Disordered" evidence="3">
    <location>
        <begin position="372"/>
        <end position="471"/>
    </location>
</feature>
<dbReference type="Pfam" id="PF00076">
    <property type="entry name" value="RRM_1"/>
    <property type="match status" value="1"/>
</dbReference>
<keyword evidence="1 2" id="KW-0694">RNA-binding</keyword>
<feature type="compositionally biased region" description="Basic and acidic residues" evidence="3">
    <location>
        <begin position="427"/>
        <end position="441"/>
    </location>
</feature>
<dbReference type="GO" id="GO:0003723">
    <property type="term" value="F:RNA binding"/>
    <property type="evidence" value="ECO:0007669"/>
    <property type="project" value="UniProtKB-UniRule"/>
</dbReference>
<dbReference type="SMART" id="SM00360">
    <property type="entry name" value="RRM"/>
    <property type="match status" value="1"/>
</dbReference>
<evidence type="ECO:0000256" key="3">
    <source>
        <dbReference type="SAM" id="MobiDB-lite"/>
    </source>
</evidence>
<feature type="compositionally biased region" description="Basic and acidic residues" evidence="3">
    <location>
        <begin position="193"/>
        <end position="210"/>
    </location>
</feature>
<dbReference type="Gene3D" id="3.30.70.330">
    <property type="match status" value="2"/>
</dbReference>
<evidence type="ECO:0000256" key="1">
    <source>
        <dbReference type="ARBA" id="ARBA00022884"/>
    </source>
</evidence>
<comment type="caution">
    <text evidence="5">The sequence shown here is derived from an EMBL/GenBank/DDBJ whole genome shotgun (WGS) entry which is preliminary data.</text>
</comment>
<dbReference type="CDD" id="cd12257">
    <property type="entry name" value="RRM1_RBM26_like"/>
    <property type="match status" value="1"/>
</dbReference>
<dbReference type="SUPFAM" id="SSF54928">
    <property type="entry name" value="RNA-binding domain, RBD"/>
    <property type="match status" value="1"/>
</dbReference>
<dbReference type="InterPro" id="IPR000504">
    <property type="entry name" value="RRM_dom"/>
</dbReference>
<dbReference type="FunFam" id="3.30.70.330:FF:001347">
    <property type="entry name" value="Zinc finger CCCH domain-containing protein 41"/>
    <property type="match status" value="1"/>
</dbReference>
<reference evidence="5" key="1">
    <citation type="submission" date="2019-12" db="EMBL/GenBank/DDBJ databases">
        <title>Genome sequencing and annotation of Brassica cretica.</title>
        <authorList>
            <person name="Studholme D.J."/>
            <person name="Sarris P.F."/>
        </authorList>
    </citation>
    <scope>NUCLEOTIDE SEQUENCE</scope>
    <source>
        <strain evidence="5">PFS-001/15</strain>
        <tissue evidence="5">Leaf</tissue>
    </source>
</reference>
<feature type="region of interest" description="Disordered" evidence="3">
    <location>
        <begin position="124"/>
        <end position="161"/>
    </location>
</feature>